<evidence type="ECO:0000256" key="1">
    <source>
        <dbReference type="ARBA" id="ARBA00012404"/>
    </source>
</evidence>
<proteinExistence type="predicted"/>
<keyword evidence="2 4" id="KW-0413">Isomerase</keyword>
<dbReference type="AlphaFoldDB" id="A0A840RRY0"/>
<dbReference type="RefSeq" id="WP_168056109.1">
    <property type="nucleotide sequence ID" value="NZ_JAAOZT010000009.1"/>
</dbReference>
<dbReference type="SMART" id="SM00830">
    <property type="entry name" value="CM_2"/>
    <property type="match status" value="1"/>
</dbReference>
<dbReference type="GO" id="GO:0009697">
    <property type="term" value="P:salicylic acid biosynthetic process"/>
    <property type="evidence" value="ECO:0007669"/>
    <property type="project" value="TreeGrafter"/>
</dbReference>
<comment type="caution">
    <text evidence="4">The sequence shown here is derived from an EMBL/GenBank/DDBJ whole genome shotgun (WGS) entry which is preliminary data.</text>
</comment>
<dbReference type="Proteomes" id="UP000571084">
    <property type="component" value="Unassembled WGS sequence"/>
</dbReference>
<reference evidence="4 5" key="1">
    <citation type="submission" date="2020-08" db="EMBL/GenBank/DDBJ databases">
        <title>Genomic Encyclopedia of Type Strains, Phase IV (KMG-IV): sequencing the most valuable type-strain genomes for metagenomic binning, comparative biology and taxonomic classification.</title>
        <authorList>
            <person name="Goeker M."/>
        </authorList>
    </citation>
    <scope>NUCLEOTIDE SEQUENCE [LARGE SCALE GENOMIC DNA]</scope>
    <source>
        <strain evidence="4 5">DSM 23240</strain>
    </source>
</reference>
<dbReference type="InterPro" id="IPR036979">
    <property type="entry name" value="CM_dom_sf"/>
</dbReference>
<evidence type="ECO:0000313" key="5">
    <source>
        <dbReference type="Proteomes" id="UP000571084"/>
    </source>
</evidence>
<dbReference type="Gene3D" id="1.20.59.10">
    <property type="entry name" value="Chorismate mutase"/>
    <property type="match status" value="1"/>
</dbReference>
<evidence type="ECO:0000256" key="2">
    <source>
        <dbReference type="ARBA" id="ARBA00023235"/>
    </source>
</evidence>
<dbReference type="GO" id="GO:0004106">
    <property type="term" value="F:chorismate mutase activity"/>
    <property type="evidence" value="ECO:0007669"/>
    <property type="project" value="UniProtKB-EC"/>
</dbReference>
<keyword evidence="5" id="KW-1185">Reference proteome</keyword>
<dbReference type="PANTHER" id="PTHR38041">
    <property type="entry name" value="CHORISMATE MUTASE"/>
    <property type="match status" value="1"/>
</dbReference>
<feature type="domain" description="Chorismate mutase" evidence="3">
    <location>
        <begin position="4"/>
        <end position="94"/>
    </location>
</feature>
<dbReference type="EC" id="5.4.99.5" evidence="1"/>
<accession>A0A840RRY0</accession>
<dbReference type="PANTHER" id="PTHR38041:SF1">
    <property type="entry name" value="CHORISMATE MUTASE"/>
    <property type="match status" value="1"/>
</dbReference>
<dbReference type="Pfam" id="PF01817">
    <property type="entry name" value="CM_2"/>
    <property type="match status" value="1"/>
</dbReference>
<evidence type="ECO:0000313" key="4">
    <source>
        <dbReference type="EMBL" id="MBB5199716.1"/>
    </source>
</evidence>
<dbReference type="SUPFAM" id="SSF48600">
    <property type="entry name" value="Chorismate mutase II"/>
    <property type="match status" value="1"/>
</dbReference>
<protein>
    <recommendedName>
        <fullName evidence="1">chorismate mutase</fullName>
        <ecNumber evidence="1">5.4.99.5</ecNumber>
    </recommendedName>
</protein>
<dbReference type="GO" id="GO:0046417">
    <property type="term" value="P:chorismate metabolic process"/>
    <property type="evidence" value="ECO:0007669"/>
    <property type="project" value="InterPro"/>
</dbReference>
<sequence>MRNSITNPQLLALREQIDIVDAELVRLLGQRFGLTAQVGVLKKEVGLDARDPDRERLQIEKVRKLAADSGVDPDIVENFFQSLLKTVVQKHREV</sequence>
<dbReference type="InterPro" id="IPR051331">
    <property type="entry name" value="Chorismate_mutase-related"/>
</dbReference>
<dbReference type="PROSITE" id="PS51168">
    <property type="entry name" value="CHORISMATE_MUT_2"/>
    <property type="match status" value="1"/>
</dbReference>
<evidence type="ECO:0000259" key="3">
    <source>
        <dbReference type="PROSITE" id="PS51168"/>
    </source>
</evidence>
<dbReference type="InterPro" id="IPR036263">
    <property type="entry name" value="Chorismate_II_sf"/>
</dbReference>
<organism evidence="4 5">
    <name type="scientific">Glaciimonas immobilis</name>
    <dbReference type="NCBI Taxonomy" id="728004"/>
    <lineage>
        <taxon>Bacteria</taxon>
        <taxon>Pseudomonadati</taxon>
        <taxon>Pseudomonadota</taxon>
        <taxon>Betaproteobacteria</taxon>
        <taxon>Burkholderiales</taxon>
        <taxon>Oxalobacteraceae</taxon>
        <taxon>Glaciimonas</taxon>
    </lineage>
</organism>
<dbReference type="InterPro" id="IPR002701">
    <property type="entry name" value="CM_II_prokaryot"/>
</dbReference>
<name>A0A840RRY0_9BURK</name>
<gene>
    <name evidence="4" type="ORF">HNR39_001548</name>
</gene>
<dbReference type="EMBL" id="JACHHQ010000003">
    <property type="protein sequence ID" value="MBB5199716.1"/>
    <property type="molecule type" value="Genomic_DNA"/>
</dbReference>